<evidence type="ECO:0000256" key="3">
    <source>
        <dbReference type="ARBA" id="ARBA00022679"/>
    </source>
</evidence>
<dbReference type="InterPro" id="IPR002748">
    <property type="entry name" value="CbiD"/>
</dbReference>
<gene>
    <name evidence="5" type="primary">cbiD</name>
    <name evidence="6" type="ORF">SAMN05216508_10141</name>
</gene>
<evidence type="ECO:0000313" key="7">
    <source>
        <dbReference type="Proteomes" id="UP000198817"/>
    </source>
</evidence>
<dbReference type="GO" id="GO:0019251">
    <property type="term" value="P:anaerobic cobalamin biosynthetic process"/>
    <property type="evidence" value="ECO:0007669"/>
    <property type="project" value="UniProtKB-UniRule"/>
</dbReference>
<reference evidence="6 7" key="1">
    <citation type="submission" date="2016-10" db="EMBL/GenBank/DDBJ databases">
        <authorList>
            <person name="de Groot N.N."/>
        </authorList>
    </citation>
    <scope>NUCLEOTIDE SEQUENCE [LARGE SCALE GENOMIC DNA]</scope>
    <source>
        <strain evidence="6 7">KHGC13</strain>
    </source>
</reference>
<dbReference type="OrthoDB" id="6439987at2"/>
<comment type="similarity">
    <text evidence="5">Belongs to the CbiD family.</text>
</comment>
<dbReference type="InterPro" id="IPR036074">
    <property type="entry name" value="CbiD_sf"/>
</dbReference>
<dbReference type="STRING" id="155865.SAMN05216515_10242"/>
<comment type="catalytic activity">
    <reaction evidence="5">
        <text>Co-precorrin-5B + S-adenosyl-L-methionine = Co-precorrin-6A + S-adenosyl-L-homocysteine</text>
        <dbReference type="Rhea" id="RHEA:26285"/>
        <dbReference type="ChEBI" id="CHEBI:57856"/>
        <dbReference type="ChEBI" id="CHEBI:59789"/>
        <dbReference type="ChEBI" id="CHEBI:60063"/>
        <dbReference type="ChEBI" id="CHEBI:60064"/>
        <dbReference type="EC" id="2.1.1.195"/>
    </reaction>
</comment>
<dbReference type="UniPathway" id="UPA00148">
    <property type="reaction ID" value="UER00227"/>
</dbReference>
<dbReference type="NCBIfam" id="TIGR00312">
    <property type="entry name" value="cbiD"/>
    <property type="match status" value="1"/>
</dbReference>
<dbReference type="AlphaFoldDB" id="A0A1I7EW08"/>
<evidence type="ECO:0000313" key="6">
    <source>
        <dbReference type="EMBL" id="SFU28094.1"/>
    </source>
</evidence>
<dbReference type="HAMAP" id="MF_00787">
    <property type="entry name" value="CbiD"/>
    <property type="match status" value="1"/>
</dbReference>
<evidence type="ECO:0000256" key="2">
    <source>
        <dbReference type="ARBA" id="ARBA00022603"/>
    </source>
</evidence>
<evidence type="ECO:0000256" key="1">
    <source>
        <dbReference type="ARBA" id="ARBA00022573"/>
    </source>
</evidence>
<dbReference type="EC" id="2.1.1.195" evidence="5"/>
<keyword evidence="2 5" id="KW-0489">Methyltransferase</keyword>
<dbReference type="PIRSF" id="PIRSF026782">
    <property type="entry name" value="CbiD"/>
    <property type="match status" value="1"/>
</dbReference>
<dbReference type="PANTHER" id="PTHR35863:SF1">
    <property type="entry name" value="COBALT-PRECORRIN-5B C(1)-METHYLTRANSFERASE"/>
    <property type="match status" value="1"/>
</dbReference>
<keyword evidence="7" id="KW-1185">Reference proteome</keyword>
<dbReference type="Gene3D" id="3.30.2110.10">
    <property type="entry name" value="CbiD-like"/>
    <property type="match status" value="1"/>
</dbReference>
<name>A0A1I7EW08_9FIRM</name>
<accession>A0A1I7EW08</accession>
<proteinExistence type="inferred from homology"/>
<dbReference type="PANTHER" id="PTHR35863">
    <property type="entry name" value="COBALT-PRECORRIN-5B C(1)-METHYLTRANSFERASE"/>
    <property type="match status" value="1"/>
</dbReference>
<comment type="function">
    <text evidence="5">Catalyzes the methylation of C-1 in cobalt-precorrin-5B to form cobalt-precorrin-6A.</text>
</comment>
<sequence>MTFDHYLRSGSELLRCGYTTGTCAALGARGALTLLLSGKAPGILRVMTPKGWPVETEPVLCEYAGAGAARCGIRKDGGDDADATDGMLVITEVSFRHQDREILFHGGPGVGTVTKPGLDQPVGEPAINRVPREMIRQVCVELLEEADCRTGLDITVSIPGGEEAARKTFNPMLGVEGGLSILGTSGIVEPMSERALVDTIETEMRQKTRDSKDLILTPGNYGMAFLEDRGMADTEVPVVKYSNFLGEAMDMASVFGVSRILLVGHIGKIVKVAGGIMNTHSRYGDCRKEILTAWAAAEGAGRAVCRRLMEAMTTEECIRILRENGLDRQVLSDVTRQIQKVLDRRSAGKYRAGALFFSREYGVLGTTETAKEIISEWKNEKKVFSAQSAQDPGIRN</sequence>
<keyword evidence="3 5" id="KW-0808">Transferase</keyword>
<keyword evidence="4 5" id="KW-0949">S-adenosyl-L-methionine</keyword>
<keyword evidence="1 5" id="KW-0169">Cobalamin biosynthesis</keyword>
<evidence type="ECO:0000256" key="5">
    <source>
        <dbReference type="HAMAP-Rule" id="MF_00787"/>
    </source>
</evidence>
<evidence type="ECO:0000256" key="4">
    <source>
        <dbReference type="ARBA" id="ARBA00022691"/>
    </source>
</evidence>
<protein>
    <recommendedName>
        <fullName evidence="5">Cobalt-precorrin-5B C(1)-methyltransferase</fullName>
        <ecNumber evidence="5">2.1.1.195</ecNumber>
    </recommendedName>
    <alternativeName>
        <fullName evidence="5">Cobalt-precorrin-6A synthase</fullName>
    </alternativeName>
</protein>
<dbReference type="Proteomes" id="UP000198817">
    <property type="component" value="Unassembled WGS sequence"/>
</dbReference>
<dbReference type="RefSeq" id="WP_090469063.1">
    <property type="nucleotide sequence ID" value="NZ_FOWF01000002.1"/>
</dbReference>
<dbReference type="SUPFAM" id="SSF111342">
    <property type="entry name" value="CbiD-like"/>
    <property type="match status" value="1"/>
</dbReference>
<dbReference type="EMBL" id="FPBT01000001">
    <property type="protein sequence ID" value="SFU28094.1"/>
    <property type="molecule type" value="Genomic_DNA"/>
</dbReference>
<organism evidence="6 7">
    <name type="scientific">Eubacterium pyruvativorans</name>
    <dbReference type="NCBI Taxonomy" id="155865"/>
    <lineage>
        <taxon>Bacteria</taxon>
        <taxon>Bacillati</taxon>
        <taxon>Bacillota</taxon>
        <taxon>Clostridia</taxon>
        <taxon>Eubacteriales</taxon>
        <taxon>Eubacteriaceae</taxon>
        <taxon>Eubacterium</taxon>
    </lineage>
</organism>
<dbReference type="GO" id="GO:0043780">
    <property type="term" value="F:cobalt-precorrin-5B C1-methyltransferase activity"/>
    <property type="evidence" value="ECO:0007669"/>
    <property type="project" value="RHEA"/>
</dbReference>
<dbReference type="Pfam" id="PF01888">
    <property type="entry name" value="CbiD"/>
    <property type="match status" value="1"/>
</dbReference>
<comment type="pathway">
    <text evidence="5">Cofactor biosynthesis; adenosylcobalamin biosynthesis; cob(II)yrinate a,c-diamide from sirohydrochlorin (anaerobic route): step 6/10.</text>
</comment>
<dbReference type="GO" id="GO:0032259">
    <property type="term" value="P:methylation"/>
    <property type="evidence" value="ECO:0007669"/>
    <property type="project" value="UniProtKB-KW"/>
</dbReference>